<evidence type="ECO:0000256" key="1">
    <source>
        <dbReference type="ARBA" id="ARBA00022729"/>
    </source>
</evidence>
<keyword evidence="4" id="KW-1185">Reference proteome</keyword>
<dbReference type="InterPro" id="IPR018389">
    <property type="entry name" value="DctP_fam"/>
</dbReference>
<dbReference type="Pfam" id="PF03480">
    <property type="entry name" value="DctP"/>
    <property type="match status" value="1"/>
</dbReference>
<dbReference type="EMBL" id="JBHSCW010000003">
    <property type="protein sequence ID" value="MFC4350988.1"/>
    <property type="molecule type" value="Genomic_DNA"/>
</dbReference>
<accession>A0ABV8UJL0</accession>
<evidence type="ECO:0000256" key="2">
    <source>
        <dbReference type="SAM" id="SignalP"/>
    </source>
</evidence>
<dbReference type="PIRSF" id="PIRSF039026">
    <property type="entry name" value="SiaP"/>
    <property type="match status" value="1"/>
</dbReference>
<comment type="caution">
    <text evidence="3">The sequence shown here is derived from an EMBL/GenBank/DDBJ whole genome shotgun (WGS) entry which is preliminary data.</text>
</comment>
<dbReference type="RefSeq" id="WP_382421330.1">
    <property type="nucleotide sequence ID" value="NZ_JBHSCW010000003.1"/>
</dbReference>
<feature type="signal peptide" evidence="2">
    <location>
        <begin position="1"/>
        <end position="21"/>
    </location>
</feature>
<sequence>MKTTSLAATLATVAIVGSVEAQDTYEWRMATGWGGGPLMDIGAQAFADRLELLSDGRMKVEVFQGGAIGEPLKVTDSVRRGIADMGHTWPGYDWGRDTTAVAFGGFAGTMDDERMMHWLYEGGGVELWKEWRQEEFGVVGMPLFTRTAETFLNSRKKVQSLEDLEGLKLRTAGAWIDMSKELGASPVTTAGDEIYPMLERGVIDATEWGTPWEDTYPKFYEVTDYIIVPGVHQPVAPFELQVNQEVWDSLNERDRQLIETAAELTTLKAWMKVGHESAAAMKLFEEEGLEIVELDPEVQVKAREIGIEWANKQSQENEWFDRVWESQREFEKLWADAESYRRLVPETRALGLDTE</sequence>
<dbReference type="Gene3D" id="3.40.190.170">
    <property type="entry name" value="Bacterial extracellular solute-binding protein, family 7"/>
    <property type="match status" value="1"/>
</dbReference>
<dbReference type="NCBIfam" id="NF037995">
    <property type="entry name" value="TRAP_S1"/>
    <property type="match status" value="1"/>
</dbReference>
<reference evidence="4" key="1">
    <citation type="journal article" date="2019" name="Int. J. Syst. Evol. Microbiol.">
        <title>The Global Catalogue of Microorganisms (GCM) 10K type strain sequencing project: providing services to taxonomists for standard genome sequencing and annotation.</title>
        <authorList>
            <consortium name="The Broad Institute Genomics Platform"/>
            <consortium name="The Broad Institute Genome Sequencing Center for Infectious Disease"/>
            <person name="Wu L."/>
            <person name="Ma J."/>
        </authorList>
    </citation>
    <scope>NUCLEOTIDE SEQUENCE [LARGE SCALE GENOMIC DNA]</scope>
    <source>
        <strain evidence="4">CECT 8472</strain>
    </source>
</reference>
<dbReference type="PANTHER" id="PTHR33376">
    <property type="match status" value="1"/>
</dbReference>
<dbReference type="InterPro" id="IPR038404">
    <property type="entry name" value="TRAP_DctP_sf"/>
</dbReference>
<keyword evidence="1 2" id="KW-0732">Signal</keyword>
<proteinExistence type="predicted"/>
<dbReference type="Gene3D" id="3.40.190.10">
    <property type="entry name" value="Periplasmic binding protein-like II"/>
    <property type="match status" value="1"/>
</dbReference>
<evidence type="ECO:0000313" key="4">
    <source>
        <dbReference type="Proteomes" id="UP001595799"/>
    </source>
</evidence>
<dbReference type="Proteomes" id="UP001595799">
    <property type="component" value="Unassembled WGS sequence"/>
</dbReference>
<protein>
    <submittedName>
        <fullName evidence="3">TRAP transporter substrate-binding protein DctP</fullName>
    </submittedName>
</protein>
<dbReference type="InterPro" id="IPR026289">
    <property type="entry name" value="SBP_TakP-like"/>
</dbReference>
<feature type="chain" id="PRO_5046910258" evidence="2">
    <location>
        <begin position="22"/>
        <end position="355"/>
    </location>
</feature>
<organism evidence="3 4">
    <name type="scientific">Fodinicurvata halophila</name>
    <dbReference type="NCBI Taxonomy" id="1419723"/>
    <lineage>
        <taxon>Bacteria</taxon>
        <taxon>Pseudomonadati</taxon>
        <taxon>Pseudomonadota</taxon>
        <taxon>Alphaproteobacteria</taxon>
        <taxon>Rhodospirillales</taxon>
        <taxon>Rhodovibrionaceae</taxon>
        <taxon>Fodinicurvata</taxon>
    </lineage>
</organism>
<gene>
    <name evidence="3" type="primary">dctP</name>
    <name evidence="3" type="ORF">ACFOW6_05475</name>
</gene>
<dbReference type="PANTHER" id="PTHR33376:SF5">
    <property type="entry name" value="EXTRACYTOPLASMIC SOLUTE RECEPTOR PROTEIN"/>
    <property type="match status" value="1"/>
</dbReference>
<name>A0ABV8UJL0_9PROT</name>
<evidence type="ECO:0000313" key="3">
    <source>
        <dbReference type="EMBL" id="MFC4350988.1"/>
    </source>
</evidence>